<evidence type="ECO:0000313" key="2">
    <source>
        <dbReference type="Proteomes" id="UP000654075"/>
    </source>
</evidence>
<sequence>PLWLKDPGSQQPQPQKAAYRFTLSLLDISTSHLMAQLLKVPLCLALSAAALFAGSVGQDAMLDANVMAADDECLGRGGDCALSALQLRGEARDQVDLASSGGEDVIYLDLPPDYDDKTMSTVMVDDVDLSSNISSSSVLHAEADCRGHCALAHMCHGRSYCVIGGYMIVPGRDVAGMESINGGNAGSFNYLMGAARAHCGSTSCVLITNPVGFRSQDQLHIHFRHYNGGGAAMKHRLEKALCGTSGWHHFSACGGAKAQLFGGFPGVFSAVAGAYGGGSLANVGIAVFFTTACGGGMKTMVLATSHCSIEHSISSR</sequence>
<dbReference type="InterPro" id="IPR036265">
    <property type="entry name" value="HIT-like_sf"/>
</dbReference>
<feature type="non-terminal residue" evidence="1">
    <location>
        <position position="1"/>
    </location>
</feature>
<dbReference type="Proteomes" id="UP000654075">
    <property type="component" value="Unassembled WGS sequence"/>
</dbReference>
<dbReference type="Gene3D" id="3.30.428.30">
    <property type="entry name" value="HIT family - CDH-like"/>
    <property type="match status" value="1"/>
</dbReference>
<dbReference type="SUPFAM" id="SSF54197">
    <property type="entry name" value="HIT-like"/>
    <property type="match status" value="1"/>
</dbReference>
<proteinExistence type="predicted"/>
<dbReference type="EMBL" id="CAJNNV010015130">
    <property type="protein sequence ID" value="CAE8603223.1"/>
    <property type="molecule type" value="Genomic_DNA"/>
</dbReference>
<evidence type="ECO:0000313" key="1">
    <source>
        <dbReference type="EMBL" id="CAE8603223.1"/>
    </source>
</evidence>
<dbReference type="OrthoDB" id="411127at2759"/>
<dbReference type="AlphaFoldDB" id="A0A813ESC2"/>
<accession>A0A813ESC2</accession>
<reference evidence="1" key="1">
    <citation type="submission" date="2021-02" db="EMBL/GenBank/DDBJ databases">
        <authorList>
            <person name="Dougan E. K."/>
            <person name="Rhodes N."/>
            <person name="Thang M."/>
            <person name="Chan C."/>
        </authorList>
    </citation>
    <scope>NUCLEOTIDE SEQUENCE</scope>
</reference>
<name>A0A813ESC2_POLGL</name>
<protein>
    <submittedName>
        <fullName evidence="1">Uncharacterized protein</fullName>
    </submittedName>
</protein>
<keyword evidence="2" id="KW-1185">Reference proteome</keyword>
<comment type="caution">
    <text evidence="1">The sequence shown here is derived from an EMBL/GenBank/DDBJ whole genome shotgun (WGS) entry which is preliminary data.</text>
</comment>
<organism evidence="1 2">
    <name type="scientific">Polarella glacialis</name>
    <name type="common">Dinoflagellate</name>
    <dbReference type="NCBI Taxonomy" id="89957"/>
    <lineage>
        <taxon>Eukaryota</taxon>
        <taxon>Sar</taxon>
        <taxon>Alveolata</taxon>
        <taxon>Dinophyceae</taxon>
        <taxon>Suessiales</taxon>
        <taxon>Suessiaceae</taxon>
        <taxon>Polarella</taxon>
    </lineage>
</organism>
<gene>
    <name evidence="1" type="ORF">PGLA1383_LOCUS21440</name>
</gene>